<dbReference type="SUPFAM" id="SSF53756">
    <property type="entry name" value="UDP-Glycosyltransferase/glycogen phosphorylase"/>
    <property type="match status" value="1"/>
</dbReference>
<protein>
    <submittedName>
        <fullName evidence="3">Glycosyltransferase family 9 protein</fullName>
    </submittedName>
</protein>
<dbReference type="GO" id="GO:0005829">
    <property type="term" value="C:cytosol"/>
    <property type="evidence" value="ECO:0007669"/>
    <property type="project" value="TreeGrafter"/>
</dbReference>
<dbReference type="Proteomes" id="UP000480178">
    <property type="component" value="Chromosome"/>
</dbReference>
<dbReference type="CDD" id="cd03789">
    <property type="entry name" value="GT9_LPS_heptosyltransferase"/>
    <property type="match status" value="1"/>
</dbReference>
<dbReference type="PANTHER" id="PTHR30160">
    <property type="entry name" value="TETRAACYLDISACCHARIDE 4'-KINASE-RELATED"/>
    <property type="match status" value="1"/>
</dbReference>
<dbReference type="KEGG" id="rhoz:GXP67_10665"/>
<dbReference type="GO" id="GO:0009244">
    <property type="term" value="P:lipopolysaccharide core region biosynthetic process"/>
    <property type="evidence" value="ECO:0007669"/>
    <property type="project" value="TreeGrafter"/>
</dbReference>
<proteinExistence type="predicted"/>
<gene>
    <name evidence="3" type="ORF">GXP67_10665</name>
</gene>
<sequence length="343" mass="38689">MKLLKSIIISRTDNLGDVVLTLPMAGMLKSILPDVKIYFIGKAYTKPVIIASRHVDEFIDRESILKNPELLQRIQADAIIHVFPDKKIARLAKEANIPIRVATSHRWFHWLFCNKLVNLSRKNSILHEAQLNLQLLKPLGIERTPALTEIAQRYGLSATRFSLPATIAALIQPDKFNLILHPKSKGSAREWPLSHYLELVKQLHADQFQIFITGTETEGQQIREQLPALFNFEHVHNLTGKLNLEQLISFIDNVDGLLACSTGPLHIAAALDKYALGIYPPMRPIHPGRWAPVGEKAEVLCLDKTCNDCRKTQYCTCIQSITVEQAKDKITAWLPSYVSNNQA</sequence>
<organism evidence="3 4">
    <name type="scientific">Rhodocytophaga rosea</name>
    <dbReference type="NCBI Taxonomy" id="2704465"/>
    <lineage>
        <taxon>Bacteria</taxon>
        <taxon>Pseudomonadati</taxon>
        <taxon>Bacteroidota</taxon>
        <taxon>Cytophagia</taxon>
        <taxon>Cytophagales</taxon>
        <taxon>Rhodocytophagaceae</taxon>
        <taxon>Rhodocytophaga</taxon>
    </lineage>
</organism>
<accession>A0A6C0GGD7</accession>
<dbReference type="InterPro" id="IPR002201">
    <property type="entry name" value="Glyco_trans_9"/>
</dbReference>
<dbReference type="Pfam" id="PF01075">
    <property type="entry name" value="Glyco_transf_9"/>
    <property type="match status" value="1"/>
</dbReference>
<dbReference type="InterPro" id="IPR051199">
    <property type="entry name" value="LPS_LOS_Heptosyltrfase"/>
</dbReference>
<keyword evidence="2 3" id="KW-0808">Transferase</keyword>
<keyword evidence="1" id="KW-0328">Glycosyltransferase</keyword>
<dbReference type="Gene3D" id="3.40.50.2000">
    <property type="entry name" value="Glycogen Phosphorylase B"/>
    <property type="match status" value="2"/>
</dbReference>
<dbReference type="RefSeq" id="WP_162443119.1">
    <property type="nucleotide sequence ID" value="NZ_CP048222.1"/>
</dbReference>
<evidence type="ECO:0000313" key="4">
    <source>
        <dbReference type="Proteomes" id="UP000480178"/>
    </source>
</evidence>
<dbReference type="PANTHER" id="PTHR30160:SF15">
    <property type="entry name" value="GLYCOSYLTRANSFERASE HI_0523-RELATED"/>
    <property type="match status" value="1"/>
</dbReference>
<dbReference type="AlphaFoldDB" id="A0A6C0GGD7"/>
<evidence type="ECO:0000313" key="3">
    <source>
        <dbReference type="EMBL" id="QHT67076.1"/>
    </source>
</evidence>
<evidence type="ECO:0000256" key="2">
    <source>
        <dbReference type="ARBA" id="ARBA00022679"/>
    </source>
</evidence>
<dbReference type="GO" id="GO:0008713">
    <property type="term" value="F:ADP-heptose-lipopolysaccharide heptosyltransferase activity"/>
    <property type="evidence" value="ECO:0007669"/>
    <property type="project" value="TreeGrafter"/>
</dbReference>
<keyword evidence="4" id="KW-1185">Reference proteome</keyword>
<dbReference type="EMBL" id="CP048222">
    <property type="protein sequence ID" value="QHT67076.1"/>
    <property type="molecule type" value="Genomic_DNA"/>
</dbReference>
<evidence type="ECO:0000256" key="1">
    <source>
        <dbReference type="ARBA" id="ARBA00022676"/>
    </source>
</evidence>
<reference evidence="3 4" key="1">
    <citation type="submission" date="2020-01" db="EMBL/GenBank/DDBJ databases">
        <authorList>
            <person name="Kim M.K."/>
        </authorList>
    </citation>
    <scope>NUCLEOTIDE SEQUENCE [LARGE SCALE GENOMIC DNA]</scope>
    <source>
        <strain evidence="3 4">172606-1</strain>
    </source>
</reference>
<name>A0A6C0GGD7_9BACT</name>